<dbReference type="PRINTS" id="PR00390">
    <property type="entry name" value="PHPHLIPASEC"/>
</dbReference>
<feature type="compositionally biased region" description="Basic and acidic residues" evidence="4">
    <location>
        <begin position="1923"/>
        <end position="1940"/>
    </location>
</feature>
<dbReference type="Pfam" id="PF00168">
    <property type="entry name" value="C2"/>
    <property type="match status" value="1"/>
</dbReference>
<evidence type="ECO:0000259" key="6">
    <source>
        <dbReference type="PROSITE" id="PS50008"/>
    </source>
</evidence>
<dbReference type="SUPFAM" id="SSF51695">
    <property type="entry name" value="PLC-like phosphodiesterases"/>
    <property type="match status" value="1"/>
</dbReference>
<dbReference type="CDD" id="cd17114">
    <property type="entry name" value="RA_PLC-epsilon"/>
    <property type="match status" value="1"/>
</dbReference>
<keyword evidence="3" id="KW-0442">Lipid degradation</keyword>
<dbReference type="GO" id="GO:0046488">
    <property type="term" value="P:phosphatidylinositol metabolic process"/>
    <property type="evidence" value="ECO:0007669"/>
    <property type="project" value="TreeGrafter"/>
</dbReference>
<dbReference type="Pfam" id="PF00388">
    <property type="entry name" value="PI-PLC-X"/>
    <property type="match status" value="1"/>
</dbReference>
<dbReference type="GO" id="GO:0051209">
    <property type="term" value="P:release of sequestered calcium ion into cytosol"/>
    <property type="evidence" value="ECO:0007669"/>
    <property type="project" value="TreeGrafter"/>
</dbReference>
<dbReference type="PANTHER" id="PTHR10336:SF6">
    <property type="entry name" value="1-PHOSPHATIDYLINOSITOL 4,5-BISPHOSPHATE PHOSPHODIESTERASE EPSILON-1"/>
    <property type="match status" value="1"/>
</dbReference>
<dbReference type="SMART" id="SM00148">
    <property type="entry name" value="PLCXc"/>
    <property type="match status" value="1"/>
</dbReference>
<feature type="region of interest" description="Disordered" evidence="4">
    <location>
        <begin position="365"/>
        <end position="401"/>
    </location>
</feature>
<feature type="compositionally biased region" description="Polar residues" evidence="4">
    <location>
        <begin position="574"/>
        <end position="585"/>
    </location>
</feature>
<dbReference type="Proteomes" id="UP000250275">
    <property type="component" value="Unassembled WGS sequence"/>
</dbReference>
<organism evidence="9 10">
    <name type="scientific">Eufriesea mexicana</name>
    <dbReference type="NCBI Taxonomy" id="516756"/>
    <lineage>
        <taxon>Eukaryota</taxon>
        <taxon>Metazoa</taxon>
        <taxon>Ecdysozoa</taxon>
        <taxon>Arthropoda</taxon>
        <taxon>Hexapoda</taxon>
        <taxon>Insecta</taxon>
        <taxon>Pterygota</taxon>
        <taxon>Neoptera</taxon>
        <taxon>Endopterygota</taxon>
        <taxon>Hymenoptera</taxon>
        <taxon>Apocrita</taxon>
        <taxon>Aculeata</taxon>
        <taxon>Apoidea</taxon>
        <taxon>Anthophila</taxon>
        <taxon>Apidae</taxon>
        <taxon>Eufriesea</taxon>
    </lineage>
</organism>
<evidence type="ECO:0000256" key="4">
    <source>
        <dbReference type="SAM" id="MobiDB-lite"/>
    </source>
</evidence>
<dbReference type="InterPro" id="IPR000159">
    <property type="entry name" value="RA_dom"/>
</dbReference>
<dbReference type="FunFam" id="3.10.20.90:FF:000238">
    <property type="entry name" value="Phosphoinositide phospholipase C"/>
    <property type="match status" value="1"/>
</dbReference>
<protein>
    <recommendedName>
        <fullName evidence="3">Phosphoinositide phospholipase C</fullName>
        <ecNumber evidence="3">3.1.4.11</ecNumber>
    </recommendedName>
</protein>
<dbReference type="InterPro" id="IPR001895">
    <property type="entry name" value="RASGEF_cat_dom"/>
</dbReference>
<dbReference type="PROSITE" id="PS50008">
    <property type="entry name" value="PIPLC_Y_DOMAIN"/>
    <property type="match status" value="1"/>
</dbReference>
<dbReference type="SUPFAM" id="SSF54236">
    <property type="entry name" value="Ubiquitin-like"/>
    <property type="match status" value="2"/>
</dbReference>
<dbReference type="InterPro" id="IPR000008">
    <property type="entry name" value="C2_dom"/>
</dbReference>
<evidence type="ECO:0000256" key="1">
    <source>
        <dbReference type="ARBA" id="ARBA00023224"/>
    </source>
</evidence>
<evidence type="ECO:0000259" key="5">
    <source>
        <dbReference type="PROSITE" id="PS50004"/>
    </source>
</evidence>
<dbReference type="PANTHER" id="PTHR10336">
    <property type="entry name" value="PHOSPHOINOSITIDE-SPECIFIC PHOSPHOLIPASE C FAMILY PROTEIN"/>
    <property type="match status" value="1"/>
</dbReference>
<dbReference type="SUPFAM" id="SSF49562">
    <property type="entry name" value="C2 domain (Calcium/lipid-binding domain, CaLB)"/>
    <property type="match status" value="1"/>
</dbReference>
<accession>A0A310SS70</accession>
<dbReference type="Gene3D" id="1.10.840.10">
    <property type="entry name" value="Ras guanine-nucleotide exchange factors catalytic domain"/>
    <property type="match status" value="1"/>
</dbReference>
<dbReference type="InterPro" id="IPR029071">
    <property type="entry name" value="Ubiquitin-like_domsf"/>
</dbReference>
<keyword evidence="10" id="KW-1185">Reference proteome</keyword>
<dbReference type="GO" id="GO:0007186">
    <property type="term" value="P:G protein-coupled receptor signaling pathway"/>
    <property type="evidence" value="ECO:0007669"/>
    <property type="project" value="TreeGrafter"/>
</dbReference>
<evidence type="ECO:0000313" key="10">
    <source>
        <dbReference type="Proteomes" id="UP000250275"/>
    </source>
</evidence>
<gene>
    <name evidence="9" type="ORF">WN48_06746</name>
</gene>
<dbReference type="InterPro" id="IPR000909">
    <property type="entry name" value="PLipase_C_PInositol-sp_X_dom"/>
</dbReference>
<keyword evidence="2" id="KW-0344">Guanine-nucleotide releasing factor</keyword>
<feature type="domain" description="Ras-associating" evidence="8">
    <location>
        <begin position="1965"/>
        <end position="2051"/>
    </location>
</feature>
<feature type="domain" description="PI-PLC Y-box" evidence="6">
    <location>
        <begin position="1677"/>
        <end position="1767"/>
    </location>
</feature>
<dbReference type="GO" id="GO:0048015">
    <property type="term" value="P:phosphatidylinositol-mediated signaling"/>
    <property type="evidence" value="ECO:0007669"/>
    <property type="project" value="TreeGrafter"/>
</dbReference>
<dbReference type="GO" id="GO:0007265">
    <property type="term" value="P:Ras protein signal transduction"/>
    <property type="evidence" value="ECO:0007669"/>
    <property type="project" value="TreeGrafter"/>
</dbReference>
<keyword evidence="1" id="KW-0807">Transducer</keyword>
<feature type="region of interest" description="Disordered" evidence="4">
    <location>
        <begin position="622"/>
        <end position="685"/>
    </location>
</feature>
<dbReference type="SMART" id="SM00314">
    <property type="entry name" value="RA"/>
    <property type="match status" value="2"/>
</dbReference>
<feature type="domain" description="Ras-GEF" evidence="7">
    <location>
        <begin position="334"/>
        <end position="592"/>
    </location>
</feature>
<dbReference type="EMBL" id="KQ760538">
    <property type="protein sequence ID" value="OAD59996.1"/>
    <property type="molecule type" value="Genomic_DNA"/>
</dbReference>
<dbReference type="SUPFAM" id="SSF47473">
    <property type="entry name" value="EF-hand"/>
    <property type="match status" value="1"/>
</dbReference>
<dbReference type="PROSITE" id="PS50009">
    <property type="entry name" value="RASGEF_CAT"/>
    <property type="match status" value="1"/>
</dbReference>
<feature type="compositionally biased region" description="Basic and acidic residues" evidence="4">
    <location>
        <begin position="1570"/>
        <end position="1581"/>
    </location>
</feature>
<feature type="compositionally biased region" description="Basic and acidic residues" evidence="4">
    <location>
        <begin position="628"/>
        <end position="648"/>
    </location>
</feature>
<dbReference type="GO" id="GO:0004435">
    <property type="term" value="F:phosphatidylinositol-4,5-bisphosphate phospholipase C activity"/>
    <property type="evidence" value="ECO:0007669"/>
    <property type="project" value="UniProtKB-EC"/>
</dbReference>
<dbReference type="Pfam" id="PF00617">
    <property type="entry name" value="RasGEF"/>
    <property type="match status" value="1"/>
</dbReference>
<dbReference type="OrthoDB" id="269822at2759"/>
<dbReference type="PROSITE" id="PS50007">
    <property type="entry name" value="PIPLC_X_DOMAIN"/>
    <property type="match status" value="1"/>
</dbReference>
<dbReference type="CDD" id="cd08596">
    <property type="entry name" value="PI-PLCc_epsilon"/>
    <property type="match status" value="1"/>
</dbReference>
<feature type="region of interest" description="Disordered" evidence="4">
    <location>
        <begin position="567"/>
        <end position="591"/>
    </location>
</feature>
<dbReference type="SMART" id="SM00149">
    <property type="entry name" value="PLCYc"/>
    <property type="match status" value="1"/>
</dbReference>
<dbReference type="PROSITE" id="PS50004">
    <property type="entry name" value="C2"/>
    <property type="match status" value="1"/>
</dbReference>
<dbReference type="InterPro" id="IPR046973">
    <property type="entry name" value="PLC-epsilon1_cat"/>
</dbReference>
<feature type="region of interest" description="Disordered" evidence="4">
    <location>
        <begin position="1923"/>
        <end position="1942"/>
    </location>
</feature>
<sequence length="2292" mass="257326">MRRCTDNPSTYGTGYMSWLQRESIFAQFFGIWGLKGNGVLVMDSLIGFMKYVDCRPVMSDQVNVYSSMYQCMNISMELCTSRKQSCLRHSTFRKEPWRVADLNRLDGAFEENRVSEVSNRIVLERTRVSQSSCESDLLDLPKIGLRKNRELAKYDWLFLTKGVPLVRESVTLEDFQDSRVPRHEKSKKKGKAFKHAEGMERKIPMPNCSTLRPGCWKTVTAPASFGGSGCLNNLGPYASRLKGDISLLVTVYPSGGLGIPLADLTLFTLAKREPILFHSQVHLQSSSQLLRSCVTKMYLLPLSTTYRVELEKRPQPQPPRSSEELEDLHKLLHFPEEVALRLTETEYQLFYQVPPQEYLRHVAQDQNAQKPPARPPPSPSRSYCNPSTTNSSTQTEEESNWPVPNLFSSVQTLINRFNEVSSWVTHAITSGATIEERQAVLSCLLRVAQTCWNTGNFNSAMEIIVGLKSNKLKTFCVNEPVPVLESLSSALLSAEYEFALARSLAMPECPVVPFFGAFLRELREVIAFESKIILYYPSRPCLRPGILRSHRNFDLREVEASPRTWEEILEPPSSRDSSIGETEASNHGIRAVNEAKGYPEIREELLKLPTLSFRLTTLKRKTPIRAGDSQHECRDNRESPRSSSRDAETENVSSSGQTAKIAIDTSTESSTEWNSRNSSAKKLENTSIRDTNSVLEKIAEFHKHRHARGRDATTGSLHRTLSIHTTAIEQTYMAEECDENDYHLDLDSYKPVQPITIDHGVALFPVAAPHSGMDLHLLQVLHHGTTLVHWDCEGGTTRTALVFARVDRACGTFVWEKPPWSPLKTAQLGGTASTEFSLTANPEDTVPAGLLGRYTTQQTDCASVTLEEGFLDLSSVKEVMIGCCDRDRETDLRSICKRYGLSGSDSCIGLMYGSSLPDNRLIFLLCPPALSKIWYMGLCWILRGLKRQQQLTDRRSRWLKEKYLQLYFEEGCLEPMTADAIRAFGGRDWSTTESIGTLSPTSSSTLRKRNVKRKKTKSIGNIHALTKDLSLKQYDSSSSDGGLSAAPLRHITGSRESLTRIIPASPRSSRDRVPPRSPPGSAERIISSNLPYSSFQSLLCVARDRDKNGSGMSGGMEAPWHVKTRTTSIMYETQLNFVEFVALFRSFSLRARKDLRDLFGQLAITCRSQSDGSLRDFNIRPPVLRQTSDATPQRIGLLTRNNSIDCHEYKSSSNLQKKQVFDAVAAASIVNNCSGVDTSKSQVITLATFTKFLESRQQEKLTDDEIKALVKTNKPHGIFDCFELGCVTVMALGRYPERHEPDPGLRTQWCLSFEGFARYMMDKDNYAFPNEYATPSETEMQQPLSQYYIASSHNTYLTGHQLKGESSVQLYSQVLLTGCRCVELDCWDGDDGSPVIYHGHTFTTKIPFRSVVEAIDRSAFVSSPYPVILSIENHCSQSQQARMAQIFQSVFGDKLVTKFLFETDFGDDPQLPSPSQLRYRILIKNKKLVVDPAGPLAHAPLSHRGKMLMSDRASSMKQMRTDVSSASVVEYFSEDDDDEEDDDEDDNIDDNSISSYERYLGGTQVPHSRLKSDSAVDDKSQKQSSQIAKELSDLVIYLQAIKFRGLNTTPGTTTTGKTRHQPHTGPVQRHSIAGIGATSIGASSGSPQSLSTSASLASGGSNIENLFRFTRGVPACFQCSSLNESTAKKICRKQPLGVVAHAETQLIRTYPAGMRIDSTNFNPVIFWAFGIQMVALNYQTDDAGLNLNSAMFEQNGQCGYVRKPSVMWDKGHMMYRRFNPWDKEFDGLHSAHLTLSIVSGQYVSPTNFVASTYVEVELVGIQIDCAKHKTKVIQNNALNPIWNEKFCFQVMFKDLAFLRFGIVEASSHHLIAQRVIPLKCLRPGYRHVRLRSCKNKPLALSTIFLYSRLEEESLDYNTCCRDHKESSKRPSSGKEPEKLTTVDPGLGGVTLKRRMFFLMVYHVIPDEPYTILKVTQESTTHEVMLQALQKAGISADRVDEYILVEEVSRGWEKRDREELPTQRVLDPTEHPLQAQALWKGQGRFLLKRVGDDPSSRAWLASIRSTAGHSKLDSERDTSTHIWDEADTFLVCIYNVSPDIPYAILRVPVSSSAQDVLAQALVKARRMEDPMKFALVEELEWGGTGAVGSGSRQLRGREQAIPRRHLLPATLDRLSKGFSVGRSVSLPGSSKEKVPVSEALSDPTSRGLRHRLLMHGRRREVHSDGEDTLVINLDVEQARLTLSLRRSWPYRDSDILIRVSPHDIPMQNIVAELFLHSPIFYFKRIPIPLQCEV</sequence>
<dbReference type="EC" id="3.1.4.11" evidence="3"/>
<dbReference type="SMART" id="SM00239">
    <property type="entry name" value="C2"/>
    <property type="match status" value="1"/>
</dbReference>
<comment type="catalytic activity">
    <reaction evidence="3">
        <text>a 1,2-diacyl-sn-glycero-3-phospho-(1D-myo-inositol-4,5-bisphosphate) + H2O = 1D-myo-inositol 1,4,5-trisphosphate + a 1,2-diacyl-sn-glycerol + H(+)</text>
        <dbReference type="Rhea" id="RHEA:33179"/>
        <dbReference type="ChEBI" id="CHEBI:15377"/>
        <dbReference type="ChEBI" id="CHEBI:15378"/>
        <dbReference type="ChEBI" id="CHEBI:17815"/>
        <dbReference type="ChEBI" id="CHEBI:58456"/>
        <dbReference type="ChEBI" id="CHEBI:203600"/>
        <dbReference type="EC" id="3.1.4.11"/>
    </reaction>
</comment>
<keyword evidence="3" id="KW-0443">Lipid metabolism</keyword>
<dbReference type="SMART" id="SM00147">
    <property type="entry name" value="RasGEF"/>
    <property type="match status" value="1"/>
</dbReference>
<dbReference type="InterPro" id="IPR017946">
    <property type="entry name" value="PLC-like_Pdiesterase_TIM-brl"/>
</dbReference>
<feature type="region of interest" description="Disordered" evidence="4">
    <location>
        <begin position="1056"/>
        <end position="1084"/>
    </location>
</feature>
<dbReference type="InterPro" id="IPR036964">
    <property type="entry name" value="RASGEF_cat_dom_sf"/>
</dbReference>
<dbReference type="SUPFAM" id="SSF48366">
    <property type="entry name" value="Ras GEF"/>
    <property type="match status" value="1"/>
</dbReference>
<dbReference type="Pfam" id="PF00788">
    <property type="entry name" value="RA"/>
    <property type="match status" value="2"/>
</dbReference>
<dbReference type="InterPro" id="IPR001192">
    <property type="entry name" value="PI-PLC_fam"/>
</dbReference>
<dbReference type="GO" id="GO:0005085">
    <property type="term" value="F:guanyl-nucleotide exchange factor activity"/>
    <property type="evidence" value="ECO:0007669"/>
    <property type="project" value="UniProtKB-KW"/>
</dbReference>
<evidence type="ECO:0000256" key="2">
    <source>
        <dbReference type="PROSITE-ProRule" id="PRU00168"/>
    </source>
</evidence>
<keyword evidence="3" id="KW-0378">Hydrolase</keyword>
<feature type="compositionally biased region" description="Low complexity" evidence="4">
    <location>
        <begin position="380"/>
        <end position="394"/>
    </location>
</feature>
<dbReference type="Gene3D" id="1.10.238.10">
    <property type="entry name" value="EF-hand"/>
    <property type="match status" value="1"/>
</dbReference>
<feature type="region of interest" description="Disordered" evidence="4">
    <location>
        <begin position="1533"/>
        <end position="1584"/>
    </location>
</feature>
<evidence type="ECO:0000259" key="7">
    <source>
        <dbReference type="PROSITE" id="PS50009"/>
    </source>
</evidence>
<evidence type="ECO:0000313" key="9">
    <source>
        <dbReference type="EMBL" id="OAD59996.1"/>
    </source>
</evidence>
<feature type="compositionally biased region" description="Polar residues" evidence="4">
    <location>
        <begin position="650"/>
        <end position="685"/>
    </location>
</feature>
<feature type="domain" description="C2" evidence="5">
    <location>
        <begin position="1772"/>
        <end position="1898"/>
    </location>
</feature>
<dbReference type="InterPro" id="IPR023578">
    <property type="entry name" value="Ras_GEF_dom_sf"/>
</dbReference>
<dbReference type="Gene3D" id="2.60.40.150">
    <property type="entry name" value="C2 domain"/>
    <property type="match status" value="1"/>
</dbReference>
<dbReference type="PROSITE" id="PS50200">
    <property type="entry name" value="RA"/>
    <property type="match status" value="1"/>
</dbReference>
<dbReference type="InterPro" id="IPR011992">
    <property type="entry name" value="EF-hand-dom_pair"/>
</dbReference>
<dbReference type="GO" id="GO:0016042">
    <property type="term" value="P:lipid catabolic process"/>
    <property type="evidence" value="ECO:0007669"/>
    <property type="project" value="UniProtKB-KW"/>
</dbReference>
<dbReference type="Gene3D" id="3.10.20.90">
    <property type="entry name" value="Phosphatidylinositol 3-kinase Catalytic Subunit, Chain A, domain 1"/>
    <property type="match status" value="2"/>
</dbReference>
<dbReference type="InterPro" id="IPR035892">
    <property type="entry name" value="C2_domain_sf"/>
</dbReference>
<evidence type="ECO:0000259" key="8">
    <source>
        <dbReference type="PROSITE" id="PS50200"/>
    </source>
</evidence>
<feature type="compositionally biased region" description="Acidic residues" evidence="4">
    <location>
        <begin position="1533"/>
        <end position="1549"/>
    </location>
</feature>
<dbReference type="InterPro" id="IPR001711">
    <property type="entry name" value="PLipase_C_Pinositol-sp_Y"/>
</dbReference>
<dbReference type="CDD" id="cd00275">
    <property type="entry name" value="C2_PLC_like"/>
    <property type="match status" value="1"/>
</dbReference>
<dbReference type="Pfam" id="PF00387">
    <property type="entry name" value="PI-PLC-Y"/>
    <property type="match status" value="1"/>
</dbReference>
<evidence type="ECO:0000256" key="3">
    <source>
        <dbReference type="RuleBase" id="RU361133"/>
    </source>
</evidence>
<proteinExistence type="predicted"/>
<dbReference type="Gene3D" id="3.20.20.190">
    <property type="entry name" value="Phosphatidylinositol (PI) phosphodiesterase"/>
    <property type="match status" value="1"/>
</dbReference>
<dbReference type="FunFam" id="2.60.40.150:FF:000183">
    <property type="entry name" value="Phosphoinositide phospholipase C"/>
    <property type="match status" value="1"/>
</dbReference>
<reference evidence="9 10" key="1">
    <citation type="submission" date="2015-07" db="EMBL/GenBank/DDBJ databases">
        <title>The genome of Eufriesea mexicana.</title>
        <authorList>
            <person name="Pan H."/>
            <person name="Kapheim K."/>
        </authorList>
    </citation>
    <scope>NUCLEOTIDE SEQUENCE [LARGE SCALE GENOMIC DNA]</scope>
    <source>
        <strain evidence="9">0111107269</strain>
        <tissue evidence="9">Whole body</tissue>
    </source>
</reference>
<name>A0A310SS70_9HYME</name>